<keyword evidence="1" id="KW-1133">Transmembrane helix</keyword>
<dbReference type="CDD" id="cd02966">
    <property type="entry name" value="TlpA_like_family"/>
    <property type="match status" value="1"/>
</dbReference>
<evidence type="ECO:0000259" key="2">
    <source>
        <dbReference type="PROSITE" id="PS51352"/>
    </source>
</evidence>
<dbReference type="Pfam" id="PF00578">
    <property type="entry name" value="AhpC-TSA"/>
    <property type="match status" value="1"/>
</dbReference>
<accession>A0A3N9Y0I6</accession>
<name>A0A3N9Y0I6_9ACTN</name>
<protein>
    <recommendedName>
        <fullName evidence="2">Thioredoxin domain-containing protein</fullName>
    </recommendedName>
</protein>
<gene>
    <name evidence="3" type="ORF">DDE19_07725</name>
</gene>
<keyword evidence="1" id="KW-0472">Membrane</keyword>
<evidence type="ECO:0000313" key="4">
    <source>
        <dbReference type="Proteomes" id="UP000278981"/>
    </source>
</evidence>
<dbReference type="PROSITE" id="PS51352">
    <property type="entry name" value="THIOREDOXIN_2"/>
    <property type="match status" value="1"/>
</dbReference>
<dbReference type="InterPro" id="IPR013766">
    <property type="entry name" value="Thioredoxin_domain"/>
</dbReference>
<dbReference type="GO" id="GO:0016209">
    <property type="term" value="F:antioxidant activity"/>
    <property type="evidence" value="ECO:0007669"/>
    <property type="project" value="InterPro"/>
</dbReference>
<dbReference type="InterPro" id="IPR000866">
    <property type="entry name" value="AhpC/TSA"/>
</dbReference>
<evidence type="ECO:0000256" key="1">
    <source>
        <dbReference type="SAM" id="Phobius"/>
    </source>
</evidence>
<comment type="caution">
    <text evidence="3">The sequence shown here is derived from an EMBL/GenBank/DDBJ whole genome shotgun (WGS) entry which is preliminary data.</text>
</comment>
<dbReference type="SUPFAM" id="SSF52833">
    <property type="entry name" value="Thioredoxin-like"/>
    <property type="match status" value="1"/>
</dbReference>
<dbReference type="AlphaFoldDB" id="A0A3N9Y0I6"/>
<dbReference type="EMBL" id="QDGB01000192">
    <property type="protein sequence ID" value="RQX18432.1"/>
    <property type="molecule type" value="Genomic_DNA"/>
</dbReference>
<dbReference type="OrthoDB" id="128449at2"/>
<reference evidence="3 4" key="1">
    <citation type="submission" date="2018-04" db="EMBL/GenBank/DDBJ databases">
        <title>Micromonosporas from Atacama Desert.</title>
        <authorList>
            <person name="Carro L."/>
            <person name="Klenk H.-P."/>
            <person name="Goodfellow M."/>
        </authorList>
    </citation>
    <scope>NUCLEOTIDE SEQUENCE [LARGE SCALE GENOMIC DNA]</scope>
    <source>
        <strain evidence="3 4">LB19</strain>
    </source>
</reference>
<keyword evidence="1" id="KW-0812">Transmembrane</keyword>
<evidence type="ECO:0000313" key="3">
    <source>
        <dbReference type="EMBL" id="RQX18432.1"/>
    </source>
</evidence>
<sequence length="189" mass="19605">MLARCALTHRFKEPTVPFLSTAVAILAALVLADLALSAAVIRRLRETETKLIEMASPPASGLPLGTAMPHFVSPDGQVSNADIAGSPVLIGFFSAGCRHCPAQAEALADRSQEIASTGVQVLSFLSVGEDAADELGPTLRKAGLLVLDDSPSVVMATFQVQGTPTFVLFGADGRLAARGHDLGEVLGSR</sequence>
<proteinExistence type="predicted"/>
<dbReference type="Gene3D" id="3.40.30.10">
    <property type="entry name" value="Glutaredoxin"/>
    <property type="match status" value="1"/>
</dbReference>
<dbReference type="GO" id="GO:0016491">
    <property type="term" value="F:oxidoreductase activity"/>
    <property type="evidence" value="ECO:0007669"/>
    <property type="project" value="InterPro"/>
</dbReference>
<organism evidence="3 4">
    <name type="scientific">Micromonospora ureilytica</name>
    <dbReference type="NCBI Taxonomy" id="709868"/>
    <lineage>
        <taxon>Bacteria</taxon>
        <taxon>Bacillati</taxon>
        <taxon>Actinomycetota</taxon>
        <taxon>Actinomycetes</taxon>
        <taxon>Micromonosporales</taxon>
        <taxon>Micromonosporaceae</taxon>
        <taxon>Micromonospora</taxon>
    </lineage>
</organism>
<feature type="transmembrane region" description="Helical" evidence="1">
    <location>
        <begin position="18"/>
        <end position="41"/>
    </location>
</feature>
<feature type="domain" description="Thioredoxin" evidence="2">
    <location>
        <begin position="62"/>
        <end position="189"/>
    </location>
</feature>
<dbReference type="Proteomes" id="UP000278981">
    <property type="component" value="Unassembled WGS sequence"/>
</dbReference>
<dbReference type="InterPro" id="IPR036249">
    <property type="entry name" value="Thioredoxin-like_sf"/>
</dbReference>